<feature type="coiled-coil region" evidence="9">
    <location>
        <begin position="688"/>
        <end position="715"/>
    </location>
</feature>
<dbReference type="Gene3D" id="3.30.420.40">
    <property type="match status" value="2"/>
</dbReference>
<keyword evidence="9" id="KW-0175">Coiled coil</keyword>
<evidence type="ECO:0000256" key="10">
    <source>
        <dbReference type="SAM" id="MobiDB-lite"/>
    </source>
</evidence>
<comment type="similarity">
    <text evidence="2">Belongs to the heat shock protein 70 family.</text>
</comment>
<feature type="compositionally biased region" description="Basic and acidic residues" evidence="10">
    <location>
        <begin position="907"/>
        <end position="922"/>
    </location>
</feature>
<dbReference type="InterPro" id="IPR043129">
    <property type="entry name" value="ATPase_NBD"/>
</dbReference>
<dbReference type="GO" id="GO:0030968">
    <property type="term" value="P:endoplasmic reticulum unfolded protein response"/>
    <property type="evidence" value="ECO:0007669"/>
    <property type="project" value="TreeGrafter"/>
</dbReference>
<accession>A0A646QJH2</accession>
<dbReference type="AlphaFoldDB" id="A0A646QJH2"/>
<reference evidence="12" key="1">
    <citation type="submission" date="2018-11" db="EMBL/GenBank/DDBJ databases">
        <title>Venom-gland transcriptomics and venom proteomics of the Florida green centipede (Hemiscolopendra marginata) reveal sex-based variation in a centipede venom.</title>
        <authorList>
            <person name="Nystrom G.S."/>
            <person name="Ward M.J."/>
            <person name="Ellsworth S.A."/>
            <person name="Rokyta D.R."/>
        </authorList>
    </citation>
    <scope>NUCLEOTIDE SEQUENCE</scope>
    <source>
        <tissue evidence="12">Venom gland</tissue>
    </source>
</reference>
<dbReference type="InterPro" id="IPR029048">
    <property type="entry name" value="HSP70_C_sf"/>
</dbReference>
<feature type="compositionally biased region" description="Polar residues" evidence="10">
    <location>
        <begin position="923"/>
        <end position="933"/>
    </location>
</feature>
<feature type="compositionally biased region" description="Basic and acidic residues" evidence="10">
    <location>
        <begin position="946"/>
        <end position="955"/>
    </location>
</feature>
<evidence type="ECO:0000256" key="11">
    <source>
        <dbReference type="SAM" id="SignalP"/>
    </source>
</evidence>
<protein>
    <recommendedName>
        <fullName evidence="8">Hypoxia up-regulated protein 1</fullName>
    </recommendedName>
</protein>
<feature type="region of interest" description="Disordered" evidence="10">
    <location>
        <begin position="583"/>
        <end position="660"/>
    </location>
</feature>
<evidence type="ECO:0000256" key="9">
    <source>
        <dbReference type="SAM" id="Coils"/>
    </source>
</evidence>
<dbReference type="Gene3D" id="2.60.34.10">
    <property type="entry name" value="Substrate Binding Domain Of DNAk, Chain A, domain 1"/>
    <property type="match status" value="1"/>
</dbReference>
<evidence type="ECO:0000313" key="12">
    <source>
        <dbReference type="EMBL" id="MUP40930.1"/>
    </source>
</evidence>
<keyword evidence="3 11" id="KW-0732">Signal</keyword>
<dbReference type="Gene3D" id="3.90.640.10">
    <property type="entry name" value="Actin, Chain A, domain 4"/>
    <property type="match status" value="1"/>
</dbReference>
<dbReference type="FunFam" id="3.90.640.10:FF:000012">
    <property type="entry name" value="Hypoxia up-regulated protein 1"/>
    <property type="match status" value="1"/>
</dbReference>
<dbReference type="FunFam" id="3.30.30.30:FF:000004">
    <property type="entry name" value="hypoxia up-regulated protein 1"/>
    <property type="match status" value="1"/>
</dbReference>
<organism evidence="12">
    <name type="scientific">Hemiscolopendra marginata</name>
    <dbReference type="NCBI Taxonomy" id="943146"/>
    <lineage>
        <taxon>Eukaryota</taxon>
        <taxon>Metazoa</taxon>
        <taxon>Ecdysozoa</taxon>
        <taxon>Arthropoda</taxon>
        <taxon>Myriapoda</taxon>
        <taxon>Chilopoda</taxon>
        <taxon>Pleurostigmophora</taxon>
        <taxon>Scolopendromorpha</taxon>
        <taxon>Scolopendridae</taxon>
        <taxon>Hemiscolopendra</taxon>
    </lineage>
</organism>
<keyword evidence="7" id="KW-0143">Chaperone</keyword>
<keyword evidence="6" id="KW-0067">ATP-binding</keyword>
<dbReference type="CDD" id="cd10230">
    <property type="entry name" value="ASKHA_NBD_HSP70_HYOU1"/>
    <property type="match status" value="1"/>
</dbReference>
<dbReference type="InterPro" id="IPR013126">
    <property type="entry name" value="Hsp_70_fam"/>
</dbReference>
<dbReference type="FunFam" id="1.20.1270.10:FF:000002">
    <property type="entry name" value="Heat shock 70 kDa protein 4"/>
    <property type="match status" value="1"/>
</dbReference>
<dbReference type="SUPFAM" id="SSF100934">
    <property type="entry name" value="Heat shock protein 70kD (HSP70), C-terminal subdomain"/>
    <property type="match status" value="1"/>
</dbReference>
<feature type="signal peptide" evidence="11">
    <location>
        <begin position="1"/>
        <end position="25"/>
    </location>
</feature>
<evidence type="ECO:0000256" key="3">
    <source>
        <dbReference type="ARBA" id="ARBA00022729"/>
    </source>
</evidence>
<dbReference type="PANTHER" id="PTHR45639:SF3">
    <property type="entry name" value="HYPOXIA UP-REGULATED PROTEIN 1"/>
    <property type="match status" value="1"/>
</dbReference>
<feature type="compositionally biased region" description="Polar residues" evidence="10">
    <location>
        <begin position="613"/>
        <end position="648"/>
    </location>
</feature>
<evidence type="ECO:0000256" key="6">
    <source>
        <dbReference type="ARBA" id="ARBA00022840"/>
    </source>
</evidence>
<evidence type="ECO:0000256" key="1">
    <source>
        <dbReference type="ARBA" id="ARBA00004319"/>
    </source>
</evidence>
<sequence length="955" mass="108496">MKSIYSILNIVASAFIIALWPQADAIAVMSVDFGSQWMKIAIVSPGVPMEIVLNKESKRKTPVAISFRNSEREIGDSALTQGVRFPLTTYTHLLDLLGKEVNNSMVELYKKRFPHHEISADPETGTVLFRKDENSTFSVEELLSMILHRAKELAQDFADQAIKDMVVTVPAFFNQAERRAILRAAELSNIKILQLINDNTAVALNYGVFRRKVFNSTIQYIMFYDMGASSTKATIVGYQVVKTKEKGYAESNPQLSILGMGFDRTLGGLEFTLRLRNHLAKVFNEQKKTTTDVFKSPRALAKLLKESERVKMILSANTEHIAQVENLIDEQDFKSQVHRADFEEMCSDLFDRVSFPINQALKQAAMTMDAIDQVILVGAGTRVPKIQEKLLEAVGKNELGKNLNTDEAAALGAVYQAAHLSQGFKVKKFLIKDAVQYPIQVDFEREYETEENRGTKIVTRTLFGFLNPYPLKKVLTFNRLTKNEFQFNVNYGEINLPAHDLKIFRSMNISKVHLSGIQDALTKHSNDGSEPKGIKAHFRMDESGILSLDQVESVFELKEEESEADGEFESAFSKLGSTISKFFTGGTGEESEKEGQTLDQDSTDQKMEEKSDSINATNATSEESQQPLNQTEEQKNTTLSNETEAANQTKKESKKSKIVTVKEPISVTQERVDVVEPSPEKVQSITKRIELFNTEERLRKEKEEAKNNLEAFILDTQDKLYQPEYETASTEDEREKIRSEMSAISDWLYEEGEESDVDVYRGKLKELQSLSKELFIRVKEHKDRPEVLKSLHNLLNVSEIFLQRARTLPEEEQYYTQVELDTLEKAINDTKQWKIEKESLQEKQSLTEMPKLTVRSIAEKISVLDREVKYLLNKARTFKPVPKKDKNETVNKNDTEQVPQENVDENTTEKSPSDTDELRTSENEVNSQETQQENSKDESTPVPDPSKPEDGHTEL</sequence>
<dbReference type="Gene3D" id="1.20.1270.10">
    <property type="match status" value="1"/>
</dbReference>
<keyword evidence="5" id="KW-0256">Endoplasmic reticulum</keyword>
<comment type="subcellular location">
    <subcellularLocation>
        <location evidence="1">Endoplasmic reticulum lumen</location>
    </subcellularLocation>
</comment>
<dbReference type="GO" id="GO:0005524">
    <property type="term" value="F:ATP binding"/>
    <property type="evidence" value="ECO:0007669"/>
    <property type="project" value="UniProtKB-KW"/>
</dbReference>
<dbReference type="PRINTS" id="PR00301">
    <property type="entry name" value="HEATSHOCK70"/>
</dbReference>
<feature type="compositionally biased region" description="Basic and acidic residues" evidence="10">
    <location>
        <begin position="882"/>
        <end position="895"/>
    </location>
</feature>
<evidence type="ECO:0000256" key="5">
    <source>
        <dbReference type="ARBA" id="ARBA00022824"/>
    </source>
</evidence>
<dbReference type="InterPro" id="IPR029047">
    <property type="entry name" value="HSP70_peptide-bd_sf"/>
</dbReference>
<keyword evidence="4" id="KW-0547">Nucleotide-binding</keyword>
<proteinExistence type="inferred from homology"/>
<feature type="chain" id="PRO_5024877035" description="Hypoxia up-regulated protein 1" evidence="11">
    <location>
        <begin position="26"/>
        <end position="955"/>
    </location>
</feature>
<feature type="compositionally biased region" description="Basic and acidic residues" evidence="10">
    <location>
        <begin position="603"/>
        <end position="612"/>
    </location>
</feature>
<dbReference type="GO" id="GO:0034663">
    <property type="term" value="C:endoplasmic reticulum chaperone complex"/>
    <property type="evidence" value="ECO:0007669"/>
    <property type="project" value="TreeGrafter"/>
</dbReference>
<evidence type="ECO:0000256" key="8">
    <source>
        <dbReference type="ARBA" id="ARBA00040503"/>
    </source>
</evidence>
<dbReference type="GO" id="GO:0140662">
    <property type="term" value="F:ATP-dependent protein folding chaperone"/>
    <property type="evidence" value="ECO:0007669"/>
    <property type="project" value="InterPro"/>
</dbReference>
<dbReference type="PANTHER" id="PTHR45639">
    <property type="entry name" value="HSC70CB, ISOFORM G-RELATED"/>
    <property type="match status" value="1"/>
</dbReference>
<dbReference type="Gene3D" id="3.30.30.30">
    <property type="match status" value="1"/>
</dbReference>
<evidence type="ECO:0000256" key="4">
    <source>
        <dbReference type="ARBA" id="ARBA00022741"/>
    </source>
</evidence>
<feature type="region of interest" description="Disordered" evidence="10">
    <location>
        <begin position="882"/>
        <end position="955"/>
    </location>
</feature>
<name>A0A646QJH2_9MYRI</name>
<evidence type="ECO:0000256" key="2">
    <source>
        <dbReference type="ARBA" id="ARBA00007381"/>
    </source>
</evidence>
<dbReference type="Pfam" id="PF00012">
    <property type="entry name" value="HSP70"/>
    <property type="match status" value="2"/>
</dbReference>
<dbReference type="GO" id="GO:0005788">
    <property type="term" value="C:endoplasmic reticulum lumen"/>
    <property type="evidence" value="ECO:0007669"/>
    <property type="project" value="UniProtKB-SubCell"/>
</dbReference>
<evidence type="ECO:0000256" key="7">
    <source>
        <dbReference type="ARBA" id="ARBA00023186"/>
    </source>
</evidence>
<dbReference type="SUPFAM" id="SSF53067">
    <property type="entry name" value="Actin-like ATPase domain"/>
    <property type="match status" value="2"/>
</dbReference>
<dbReference type="EMBL" id="GHBY01000753">
    <property type="protein sequence ID" value="MUP40930.1"/>
    <property type="molecule type" value="Transcribed_RNA"/>
</dbReference>